<sequence length="96" mass="10678">MHVGVVYADMRQQILLNLEVPEGSTVQHAIECSGILARCPEVNLKKNKIGIYGKIAKVSTLLSEGDRVEIYTPIMVDPKTIPQRKVALDDDDEDED</sequence>
<dbReference type="EMBL" id="CBTK010000018">
    <property type="protein sequence ID" value="CDH43286.1"/>
    <property type="molecule type" value="Genomic_DNA"/>
</dbReference>
<comment type="similarity">
    <text evidence="1 2">Belongs to the UPF0125 (RnfH) family.</text>
</comment>
<accession>A0A7U7G7J8</accession>
<reference evidence="3 4" key="1">
    <citation type="journal article" date="2014" name="ISME J.">
        <title>Candidatus Competibacter-lineage genomes retrieved from metagenomes reveal functional metabolic diversity.</title>
        <authorList>
            <person name="McIlroy S.J."/>
            <person name="Albertsen M."/>
            <person name="Andresen E.K."/>
            <person name="Saunders A.M."/>
            <person name="Kristiansen R."/>
            <person name="Stokholm-Bjerregaard M."/>
            <person name="Nielsen K.L."/>
            <person name="Nielsen P.H."/>
        </authorList>
    </citation>
    <scope>NUCLEOTIDE SEQUENCE [LARGE SCALE GENOMIC DNA]</scope>
    <source>
        <strain evidence="3 4">Run_B_J11</strain>
    </source>
</reference>
<dbReference type="PANTHER" id="PTHR37483">
    <property type="entry name" value="UPF0125 PROTEIN RATB"/>
    <property type="match status" value="1"/>
</dbReference>
<evidence type="ECO:0000313" key="3">
    <source>
        <dbReference type="EMBL" id="CDH43286.1"/>
    </source>
</evidence>
<dbReference type="HAMAP" id="MF_00460">
    <property type="entry name" value="UPF0125_RnfH"/>
    <property type="match status" value="1"/>
</dbReference>
<evidence type="ECO:0000313" key="4">
    <source>
        <dbReference type="Proteomes" id="UP000019184"/>
    </source>
</evidence>
<comment type="caution">
    <text evidence="3">The sequence shown here is derived from an EMBL/GenBank/DDBJ whole genome shotgun (WGS) entry which is preliminary data.</text>
</comment>
<dbReference type="InterPro" id="IPR037021">
    <property type="entry name" value="RnfH_sf"/>
</dbReference>
<dbReference type="Gene3D" id="3.10.20.280">
    <property type="entry name" value="RnfH-like"/>
    <property type="match status" value="1"/>
</dbReference>
<dbReference type="InterPro" id="IPR005346">
    <property type="entry name" value="RnfH"/>
</dbReference>
<dbReference type="OrthoDB" id="9796575at2"/>
<gene>
    <name evidence="3" type="primary">rnfH</name>
    <name evidence="3" type="ORF">BN874_1140016</name>
</gene>
<dbReference type="NCBIfam" id="NF002490">
    <property type="entry name" value="PRK01777.1"/>
    <property type="match status" value="1"/>
</dbReference>
<dbReference type="RefSeq" id="WP_034430324.1">
    <property type="nucleotide sequence ID" value="NZ_CBTK010000018.1"/>
</dbReference>
<dbReference type="PANTHER" id="PTHR37483:SF1">
    <property type="entry name" value="UPF0125 PROTEIN RATB"/>
    <property type="match status" value="1"/>
</dbReference>
<dbReference type="Pfam" id="PF03658">
    <property type="entry name" value="Ub-RnfH"/>
    <property type="match status" value="1"/>
</dbReference>
<keyword evidence="4" id="KW-1185">Reference proteome</keyword>
<dbReference type="InterPro" id="IPR016155">
    <property type="entry name" value="Mopterin_synth/thiamin_S_b"/>
</dbReference>
<dbReference type="SUPFAM" id="SSF54285">
    <property type="entry name" value="MoaD/ThiS"/>
    <property type="match status" value="1"/>
</dbReference>
<dbReference type="Proteomes" id="UP000019184">
    <property type="component" value="Unassembled WGS sequence"/>
</dbReference>
<proteinExistence type="inferred from homology"/>
<dbReference type="AlphaFoldDB" id="A0A7U7G7J8"/>
<organism evidence="3 4">
    <name type="scientific">Candidatus Contendobacter odensis Run_B_J11</name>
    <dbReference type="NCBI Taxonomy" id="1400861"/>
    <lineage>
        <taxon>Bacteria</taxon>
        <taxon>Pseudomonadati</taxon>
        <taxon>Pseudomonadota</taxon>
        <taxon>Gammaproteobacteria</taxon>
        <taxon>Candidatus Competibacteraceae</taxon>
        <taxon>Candidatus Contendibacter</taxon>
    </lineage>
</organism>
<evidence type="ECO:0000256" key="1">
    <source>
        <dbReference type="ARBA" id="ARBA00010645"/>
    </source>
</evidence>
<protein>
    <recommendedName>
        <fullName evidence="2">UPF0125 protein BN874_1140016</fullName>
    </recommendedName>
</protein>
<evidence type="ECO:0000256" key="2">
    <source>
        <dbReference type="HAMAP-Rule" id="MF_00460"/>
    </source>
</evidence>
<name>A0A7U7G7J8_9GAMM</name>